<evidence type="ECO:0000313" key="2">
    <source>
        <dbReference type="Proteomes" id="UP000801492"/>
    </source>
</evidence>
<dbReference type="Proteomes" id="UP000801492">
    <property type="component" value="Unassembled WGS sequence"/>
</dbReference>
<name>A0A8K0DH91_IGNLU</name>
<keyword evidence="2" id="KW-1185">Reference proteome</keyword>
<proteinExistence type="predicted"/>
<reference evidence="1" key="1">
    <citation type="submission" date="2019-08" db="EMBL/GenBank/DDBJ databases">
        <title>The genome of the North American firefly Photinus pyralis.</title>
        <authorList>
            <consortium name="Photinus pyralis genome working group"/>
            <person name="Fallon T.R."/>
            <person name="Sander Lower S.E."/>
            <person name="Weng J.-K."/>
        </authorList>
    </citation>
    <scope>NUCLEOTIDE SEQUENCE</scope>
    <source>
        <strain evidence="1">TRF0915ILg1</strain>
        <tissue evidence="1">Whole body</tissue>
    </source>
</reference>
<protein>
    <submittedName>
        <fullName evidence="1">Uncharacterized protein</fullName>
    </submittedName>
</protein>
<evidence type="ECO:0000313" key="1">
    <source>
        <dbReference type="EMBL" id="KAF2903542.1"/>
    </source>
</evidence>
<sequence length="87" mass="10068">MEINRLLADELNYEVMIKDLELDPLSELSVCSAKLDELVGYAKMFDNANADNEYKKIKVGLLHVNDHLEKVAADPMTERKKQHLQFY</sequence>
<gene>
    <name evidence="1" type="ORF">ILUMI_02643</name>
</gene>
<comment type="caution">
    <text evidence="1">The sequence shown here is derived from an EMBL/GenBank/DDBJ whole genome shotgun (WGS) entry which is preliminary data.</text>
</comment>
<dbReference type="AlphaFoldDB" id="A0A8K0DH91"/>
<dbReference type="OrthoDB" id="6747041at2759"/>
<accession>A0A8K0DH91</accession>
<organism evidence="1 2">
    <name type="scientific">Ignelater luminosus</name>
    <name type="common">Cucubano</name>
    <name type="synonym">Pyrophorus luminosus</name>
    <dbReference type="NCBI Taxonomy" id="2038154"/>
    <lineage>
        <taxon>Eukaryota</taxon>
        <taxon>Metazoa</taxon>
        <taxon>Ecdysozoa</taxon>
        <taxon>Arthropoda</taxon>
        <taxon>Hexapoda</taxon>
        <taxon>Insecta</taxon>
        <taxon>Pterygota</taxon>
        <taxon>Neoptera</taxon>
        <taxon>Endopterygota</taxon>
        <taxon>Coleoptera</taxon>
        <taxon>Polyphaga</taxon>
        <taxon>Elateriformia</taxon>
        <taxon>Elateroidea</taxon>
        <taxon>Elateridae</taxon>
        <taxon>Agrypninae</taxon>
        <taxon>Pyrophorini</taxon>
        <taxon>Ignelater</taxon>
    </lineage>
</organism>
<dbReference type="EMBL" id="VTPC01000997">
    <property type="protein sequence ID" value="KAF2903542.1"/>
    <property type="molecule type" value="Genomic_DNA"/>
</dbReference>